<organism evidence="7 8">
    <name type="scientific">Desulfonema limicola</name>
    <dbReference type="NCBI Taxonomy" id="45656"/>
    <lineage>
        <taxon>Bacteria</taxon>
        <taxon>Pseudomonadati</taxon>
        <taxon>Thermodesulfobacteriota</taxon>
        <taxon>Desulfobacteria</taxon>
        <taxon>Desulfobacterales</taxon>
        <taxon>Desulfococcaceae</taxon>
        <taxon>Desulfonema</taxon>
    </lineage>
</organism>
<proteinExistence type="predicted"/>
<dbReference type="KEGG" id="dli:dnl_10050"/>
<evidence type="ECO:0000256" key="4">
    <source>
        <dbReference type="ARBA" id="ARBA00023069"/>
    </source>
</evidence>
<dbReference type="InterPro" id="IPR053879">
    <property type="entry name" value="HYDIN_VesB_CFA65-like_Ig"/>
</dbReference>
<dbReference type="NCBIfam" id="NF012200">
    <property type="entry name" value="choice_anch_D"/>
    <property type="match status" value="1"/>
</dbReference>
<dbReference type="Proteomes" id="UP000663720">
    <property type="component" value="Chromosome"/>
</dbReference>
<feature type="domain" description="HYDIN/VesB/CFA65-like Ig-like" evidence="6">
    <location>
        <begin position="25"/>
        <end position="126"/>
    </location>
</feature>
<dbReference type="Gene3D" id="2.60.40.10">
    <property type="entry name" value="Immunoglobulins"/>
    <property type="match status" value="1"/>
</dbReference>
<dbReference type="Pfam" id="PF22544">
    <property type="entry name" value="HYDIN_VesB_CFA65-like_Ig"/>
    <property type="match status" value="1"/>
</dbReference>
<dbReference type="EMBL" id="CP061799">
    <property type="protein sequence ID" value="QTA78771.1"/>
    <property type="molecule type" value="Genomic_DNA"/>
</dbReference>
<evidence type="ECO:0000313" key="8">
    <source>
        <dbReference type="Proteomes" id="UP000663720"/>
    </source>
</evidence>
<accession>A0A975B4R7</accession>
<comment type="subcellular location">
    <subcellularLocation>
        <location evidence="1">Cell projection</location>
        <location evidence="1">Cilium</location>
    </subcellularLocation>
    <subcellularLocation>
        <location evidence="2">Cytoplasm</location>
    </subcellularLocation>
</comment>
<keyword evidence="3" id="KW-0963">Cytoplasm</keyword>
<keyword evidence="8" id="KW-1185">Reference proteome</keyword>
<sequence length="615" mass="67556">MKLFNSIILTAFIFLVCPVPVLAIETSATSINFGTFHIGQSLPVRNLTIINNHPENDLTILDFRFSGPDSSCFKVISTSGTTQMAPTESMTVVLQFTPSRLGTHNADYIIVSDDTASAAITISLTGIQEDYPDSQWVFYFAEESIVIDCPKGGDYCEAETWFEVSPPLNSNCGDSSTPLDFAKAVADNMQLSFSPCSQIIAPDLIGNPSYGIIYETRNGTCETESNAKCVLQAAIDPASVTLTGNDCHVKGKLKISVSGTDNVKNCTDYSYEDTDENGAPVTINTGFHFFLTSGVTAFFPHTGEKSYEDNLEIIVTGNQDQEIEDYTDLEYYRASIRVTDLEGTLVDFELRFRDATGSYVALPTAVSVTKIDWTIDDILTWSASPPDGFMWTDYDFPGTEHKVRALVHISFNSSSGPVNVVLKSNELRLYVPNPGTCADGSVPKVRNVPPTLKPDTAPARAIFSNVTVDNIPDYGNYTGTGDLFNISPGYWHGGAAKGGIWDSWVNDNNAGRVGTRKFTFKNALPWEVYELCPVVDVELPDVLNNEIVDLDGDVPGYYNACADTKNLVCPIETDGMIAWNLAWTTYGWLCLRHVCIFQEDNTINVDQGEFWNCDE</sequence>
<dbReference type="RefSeq" id="WP_207690593.1">
    <property type="nucleotide sequence ID" value="NZ_CP061799.1"/>
</dbReference>
<evidence type="ECO:0000256" key="5">
    <source>
        <dbReference type="ARBA" id="ARBA00023273"/>
    </source>
</evidence>
<name>A0A975B4R7_9BACT</name>
<evidence type="ECO:0000256" key="1">
    <source>
        <dbReference type="ARBA" id="ARBA00004138"/>
    </source>
</evidence>
<keyword evidence="5" id="KW-0966">Cell projection</keyword>
<dbReference type="InterPro" id="IPR013783">
    <property type="entry name" value="Ig-like_fold"/>
</dbReference>
<evidence type="ECO:0000256" key="3">
    <source>
        <dbReference type="ARBA" id="ARBA00022490"/>
    </source>
</evidence>
<evidence type="ECO:0000313" key="7">
    <source>
        <dbReference type="EMBL" id="QTA78771.1"/>
    </source>
</evidence>
<reference evidence="7" key="1">
    <citation type="journal article" date="2021" name="Microb. Physiol.">
        <title>Proteogenomic Insights into the Physiology of Marine, Sulfate-Reducing, Filamentous Desulfonema limicola and Desulfonema magnum.</title>
        <authorList>
            <person name="Schnaars V."/>
            <person name="Wohlbrand L."/>
            <person name="Scheve S."/>
            <person name="Hinrichs C."/>
            <person name="Reinhardt R."/>
            <person name="Rabus R."/>
        </authorList>
    </citation>
    <scope>NUCLEOTIDE SEQUENCE</scope>
    <source>
        <strain evidence="7">5ac10</strain>
    </source>
</reference>
<dbReference type="AlphaFoldDB" id="A0A975B4R7"/>
<gene>
    <name evidence="7" type="ORF">dnl_10050</name>
</gene>
<protein>
    <submittedName>
        <fullName evidence="7">Immunoglobulin-like fold-containing</fullName>
    </submittedName>
</protein>
<evidence type="ECO:0000259" key="6">
    <source>
        <dbReference type="Pfam" id="PF22544"/>
    </source>
</evidence>
<evidence type="ECO:0000256" key="2">
    <source>
        <dbReference type="ARBA" id="ARBA00004496"/>
    </source>
</evidence>
<keyword evidence="4" id="KW-0969">Cilium</keyword>